<evidence type="ECO:0000313" key="3">
    <source>
        <dbReference type="Proteomes" id="UP001223144"/>
    </source>
</evidence>
<dbReference type="Proteomes" id="UP001223144">
    <property type="component" value="Unassembled WGS sequence"/>
</dbReference>
<evidence type="ECO:0000256" key="1">
    <source>
        <dbReference type="SAM" id="MobiDB-lite"/>
    </source>
</evidence>
<accession>A0ABT6HYR7</accession>
<evidence type="ECO:0000313" key="2">
    <source>
        <dbReference type="EMBL" id="MDH2393408.1"/>
    </source>
</evidence>
<name>A0ABT6HYR7_9ACTN</name>
<feature type="compositionally biased region" description="Basic and acidic residues" evidence="1">
    <location>
        <begin position="48"/>
        <end position="61"/>
    </location>
</feature>
<comment type="caution">
    <text evidence="2">The sequence shown here is derived from an EMBL/GenBank/DDBJ whole genome shotgun (WGS) entry which is preliminary data.</text>
</comment>
<reference evidence="2 3" key="1">
    <citation type="submission" date="2023-04" db="EMBL/GenBank/DDBJ databases">
        <title>Streptomyces chengmaiensis sp. nov. isolated from the stem of mangrove plant in Hainan.</title>
        <authorList>
            <person name="Huang X."/>
            <person name="Zhou S."/>
            <person name="Chu X."/>
            <person name="Xie Y."/>
            <person name="Lin Y."/>
        </authorList>
    </citation>
    <scope>NUCLEOTIDE SEQUENCE [LARGE SCALE GENOMIC DNA]</scope>
    <source>
        <strain evidence="2 3">HNM0663</strain>
    </source>
</reference>
<organism evidence="2 3">
    <name type="scientific">Streptomyces chengmaiensis</name>
    <dbReference type="NCBI Taxonomy" id="3040919"/>
    <lineage>
        <taxon>Bacteria</taxon>
        <taxon>Bacillati</taxon>
        <taxon>Actinomycetota</taxon>
        <taxon>Actinomycetes</taxon>
        <taxon>Kitasatosporales</taxon>
        <taxon>Streptomycetaceae</taxon>
        <taxon>Streptomyces</taxon>
    </lineage>
</organism>
<sequence length="69" mass="7241">MTTAPPRPNVTACRQCAGRPAAVLQTVSASRHDNTRIADHLAAELGDGAHTHADRNGDMHVVRPTGTTS</sequence>
<feature type="region of interest" description="Disordered" evidence="1">
    <location>
        <begin position="48"/>
        <end position="69"/>
    </location>
</feature>
<proteinExistence type="predicted"/>
<dbReference type="RefSeq" id="WP_279932664.1">
    <property type="nucleotide sequence ID" value="NZ_JARWBG010000065.1"/>
</dbReference>
<protein>
    <submittedName>
        <fullName evidence="2">Uncharacterized protein</fullName>
    </submittedName>
</protein>
<dbReference type="EMBL" id="JARWBG010000065">
    <property type="protein sequence ID" value="MDH2393408.1"/>
    <property type="molecule type" value="Genomic_DNA"/>
</dbReference>
<gene>
    <name evidence="2" type="ORF">QCN29_32520</name>
</gene>
<keyword evidence="3" id="KW-1185">Reference proteome</keyword>